<evidence type="ECO:0000313" key="3">
    <source>
        <dbReference type="Proteomes" id="UP000183002"/>
    </source>
</evidence>
<dbReference type="CDD" id="cd07316">
    <property type="entry name" value="terB_like_DjlA"/>
    <property type="match status" value="1"/>
</dbReference>
<proteinExistence type="predicted"/>
<dbReference type="SUPFAM" id="SSF46565">
    <property type="entry name" value="Chaperone J-domain"/>
    <property type="match status" value="1"/>
</dbReference>
<dbReference type="Pfam" id="PF05099">
    <property type="entry name" value="TerB"/>
    <property type="match status" value="1"/>
</dbReference>
<dbReference type="AlphaFoldDB" id="A0A1H8I5F1"/>
<accession>A0A1H8I5F1</accession>
<dbReference type="RefSeq" id="WP_050518557.1">
    <property type="nucleotide sequence ID" value="NZ_FOCO01000019.1"/>
</dbReference>
<feature type="domain" description="J" evidence="1">
    <location>
        <begin position="169"/>
        <end position="233"/>
    </location>
</feature>
<dbReference type="PROSITE" id="PS50076">
    <property type="entry name" value="DNAJ_2"/>
    <property type="match status" value="1"/>
</dbReference>
<dbReference type="SUPFAM" id="SSF158682">
    <property type="entry name" value="TerB-like"/>
    <property type="match status" value="1"/>
</dbReference>
<organism evidence="2 3">
    <name type="scientific">Pseudorhodobacter antarcticus</name>
    <dbReference type="NCBI Taxonomy" id="1077947"/>
    <lineage>
        <taxon>Bacteria</taxon>
        <taxon>Pseudomonadati</taxon>
        <taxon>Pseudomonadota</taxon>
        <taxon>Alphaproteobacteria</taxon>
        <taxon>Rhodobacterales</taxon>
        <taxon>Paracoccaceae</taxon>
        <taxon>Pseudorhodobacter</taxon>
    </lineage>
</organism>
<dbReference type="InterPro" id="IPR007791">
    <property type="entry name" value="DjlA_N"/>
</dbReference>
<dbReference type="OrthoDB" id="9782583at2"/>
<dbReference type="STRING" id="1077947.SAMN05216227_101915"/>
<sequence>METSIWTRINDALAALAAGEGLSVVLDRLRGAKIDTPERSVNFTIAVIALGAKMAKADGQVTRNEVTAFRRLFTVPPEEEANAARVFNLARQDVAGFDAYAHKIAALFPDEGRQTLIDLLEGLFTIAMADGEYHPNEDAFLAEVARIFGLGDPCFRSLRARFVEGAPRDPYDVLGVAPGAPIADVRAAWKQAVRDSHPDRMIARGVPPEAVELASRRMIDINAAWEEINGKRAA</sequence>
<evidence type="ECO:0000313" key="2">
    <source>
        <dbReference type="EMBL" id="SEN63542.1"/>
    </source>
</evidence>
<dbReference type="EMBL" id="FOCO01000019">
    <property type="protein sequence ID" value="SEN63542.1"/>
    <property type="molecule type" value="Genomic_DNA"/>
</dbReference>
<name>A0A1H8I5F1_9RHOB</name>
<dbReference type="InterPro" id="IPR001623">
    <property type="entry name" value="DnaJ_domain"/>
</dbReference>
<evidence type="ECO:0000259" key="1">
    <source>
        <dbReference type="PROSITE" id="PS50076"/>
    </source>
</evidence>
<dbReference type="InterPro" id="IPR036869">
    <property type="entry name" value="J_dom_sf"/>
</dbReference>
<gene>
    <name evidence="2" type="ORF">SAMN05216227_101915</name>
</gene>
<dbReference type="Proteomes" id="UP000183002">
    <property type="component" value="Unassembled WGS sequence"/>
</dbReference>
<keyword evidence="3" id="KW-1185">Reference proteome</keyword>
<dbReference type="InterPro" id="IPR029024">
    <property type="entry name" value="TerB-like"/>
</dbReference>
<dbReference type="SMART" id="SM00271">
    <property type="entry name" value="DnaJ"/>
    <property type="match status" value="1"/>
</dbReference>
<dbReference type="Gene3D" id="1.10.287.110">
    <property type="entry name" value="DnaJ domain"/>
    <property type="match status" value="1"/>
</dbReference>
<protein>
    <submittedName>
        <fullName evidence="2">DnaJ like chaperone protein</fullName>
    </submittedName>
</protein>
<reference evidence="2 3" key="1">
    <citation type="submission" date="2016-10" db="EMBL/GenBank/DDBJ databases">
        <authorList>
            <person name="de Groot N.N."/>
        </authorList>
    </citation>
    <scope>NUCLEOTIDE SEQUENCE [LARGE SCALE GENOMIC DNA]</scope>
    <source>
        <strain evidence="2 3">CGMCC 1.10836</strain>
    </source>
</reference>
<dbReference type="CDD" id="cd06257">
    <property type="entry name" value="DnaJ"/>
    <property type="match status" value="1"/>
</dbReference>
<dbReference type="Gene3D" id="1.10.3680.10">
    <property type="entry name" value="TerB-like"/>
    <property type="match status" value="1"/>
</dbReference>